<name>A0A833TGS9_PHYIN</name>
<evidence type="ECO:0000313" key="9">
    <source>
        <dbReference type="Proteomes" id="UP000602510"/>
    </source>
</evidence>
<sequence>MNFVGAILLLGISISSVLAVTECPPHVSSPIKATLDGRQLFSACATGVKEGQVNVLFDVLNLSDRDFLAFCRSSRCIKPVALLLQSIPNDCLITYQGSARSISQEVSTLYHHCANVVGTADKTDEDYVYRYFLD</sequence>
<dbReference type="SMART" id="SM01187">
    <property type="entry name" value="Elicitin"/>
    <property type="match status" value="1"/>
</dbReference>
<keyword evidence="7" id="KW-0732">Signal</keyword>
<comment type="caution">
    <text evidence="8">The sequence shown here is derived from an EMBL/GenBank/DDBJ whole genome shotgun (WGS) entry which is preliminary data.</text>
</comment>
<dbReference type="EMBL" id="WSZM01000095">
    <property type="protein sequence ID" value="KAF4042929.1"/>
    <property type="molecule type" value="Genomic_DNA"/>
</dbReference>
<evidence type="ECO:0000256" key="5">
    <source>
        <dbReference type="ARBA" id="ARBA00023157"/>
    </source>
</evidence>
<comment type="subcellular location">
    <subcellularLocation>
        <location evidence="1 6">Secreted</location>
    </subcellularLocation>
</comment>
<proteinExistence type="inferred from homology"/>
<gene>
    <name evidence="8" type="ORF">GN244_ATG04848</name>
</gene>
<evidence type="ECO:0000256" key="3">
    <source>
        <dbReference type="ARBA" id="ARBA00022525"/>
    </source>
</evidence>
<evidence type="ECO:0000256" key="2">
    <source>
        <dbReference type="ARBA" id="ARBA00009544"/>
    </source>
</evidence>
<comment type="function">
    <text evidence="6">Induces local and distal defense responses (incompatible hypersensitive reaction) in plants from the solanaceae and cruciferae families. Elicits leaf necrosis and causes the accumulation of pathogenesis-related proteins. Might interact with the lipidic molecules of the plasma membrane.</text>
</comment>
<keyword evidence="4 6" id="KW-0928">Hypersensitive response elicitation</keyword>
<dbReference type="GO" id="GO:0005576">
    <property type="term" value="C:extracellular region"/>
    <property type="evidence" value="ECO:0007669"/>
    <property type="project" value="UniProtKB-SubCell"/>
</dbReference>
<feature type="signal peptide" evidence="7">
    <location>
        <begin position="1"/>
        <end position="19"/>
    </location>
</feature>
<evidence type="ECO:0000256" key="1">
    <source>
        <dbReference type="ARBA" id="ARBA00004613"/>
    </source>
</evidence>
<dbReference type="Pfam" id="PF00964">
    <property type="entry name" value="Elicitin"/>
    <property type="match status" value="1"/>
</dbReference>
<evidence type="ECO:0000256" key="6">
    <source>
        <dbReference type="RuleBase" id="RU368111"/>
    </source>
</evidence>
<keyword evidence="3 6" id="KW-0964">Secreted</keyword>
<keyword evidence="9" id="KW-1185">Reference proteome</keyword>
<protein>
    <recommendedName>
        <fullName evidence="6">Elicitin</fullName>
    </recommendedName>
</protein>
<dbReference type="GO" id="GO:0052040">
    <property type="term" value="P:symbiont-mediated perturbation of host programmed cell death"/>
    <property type="evidence" value="ECO:0007669"/>
    <property type="project" value="UniProtKB-UniRule"/>
</dbReference>
<dbReference type="InterPro" id="IPR036470">
    <property type="entry name" value="Elicitin_sf"/>
</dbReference>
<evidence type="ECO:0000313" key="8">
    <source>
        <dbReference type="EMBL" id="KAF4042929.1"/>
    </source>
</evidence>
<organism evidence="8 9">
    <name type="scientific">Phytophthora infestans</name>
    <name type="common">Potato late blight agent</name>
    <name type="synonym">Botrytis infestans</name>
    <dbReference type="NCBI Taxonomy" id="4787"/>
    <lineage>
        <taxon>Eukaryota</taxon>
        <taxon>Sar</taxon>
        <taxon>Stramenopiles</taxon>
        <taxon>Oomycota</taxon>
        <taxon>Peronosporomycetes</taxon>
        <taxon>Peronosporales</taxon>
        <taxon>Peronosporaceae</taxon>
        <taxon>Phytophthora</taxon>
    </lineage>
</organism>
<accession>A0A833TGS9</accession>
<dbReference type="SUPFAM" id="SSF48647">
    <property type="entry name" value="Fungal elicitin"/>
    <property type="match status" value="1"/>
</dbReference>
<reference evidence="8" key="1">
    <citation type="submission" date="2020-04" db="EMBL/GenBank/DDBJ databases">
        <title>Hybrid Assembly of Korean Phytophthora infestans isolates.</title>
        <authorList>
            <person name="Prokchorchik M."/>
            <person name="Lee Y."/>
            <person name="Seo J."/>
            <person name="Cho J.-H."/>
            <person name="Park Y.-E."/>
            <person name="Jang D.-C."/>
            <person name="Im J.-S."/>
            <person name="Choi J.-G."/>
            <person name="Park H.-J."/>
            <person name="Lee G.-B."/>
            <person name="Lee Y.-G."/>
            <person name="Hong S.-Y."/>
            <person name="Cho K."/>
            <person name="Sohn K.H."/>
        </authorList>
    </citation>
    <scope>NUCLEOTIDE SEQUENCE</scope>
    <source>
        <strain evidence="8">KR_1_A1</strain>
    </source>
</reference>
<dbReference type="AlphaFoldDB" id="A0A833TGS9"/>
<feature type="chain" id="PRO_5032464562" description="Elicitin" evidence="7">
    <location>
        <begin position="20"/>
        <end position="134"/>
    </location>
</feature>
<evidence type="ECO:0000256" key="4">
    <source>
        <dbReference type="ARBA" id="ARBA00022978"/>
    </source>
</evidence>
<dbReference type="Proteomes" id="UP000602510">
    <property type="component" value="Unassembled WGS sequence"/>
</dbReference>
<keyword evidence="5 6" id="KW-1015">Disulfide bond</keyword>
<evidence type="ECO:0000256" key="7">
    <source>
        <dbReference type="SAM" id="SignalP"/>
    </source>
</evidence>
<dbReference type="InterPro" id="IPR002200">
    <property type="entry name" value="Elicitin"/>
</dbReference>
<comment type="similarity">
    <text evidence="2 6">Belongs to the elicitin family.</text>
</comment>